<proteinExistence type="predicted"/>
<dbReference type="NCBIfam" id="TIGR04085">
    <property type="entry name" value="rSAM_more_4Fe4S"/>
    <property type="match status" value="1"/>
</dbReference>
<dbReference type="InterPro" id="IPR007197">
    <property type="entry name" value="rSAM"/>
</dbReference>
<keyword evidence="7" id="KW-1185">Reference proteome</keyword>
<dbReference type="InterPro" id="IPR058240">
    <property type="entry name" value="rSAM_sf"/>
</dbReference>
<keyword evidence="1" id="KW-0949">S-adenosyl-L-methionine</keyword>
<dbReference type="Proteomes" id="UP001478862">
    <property type="component" value="Unassembled WGS sequence"/>
</dbReference>
<dbReference type="PANTHER" id="PTHR11228">
    <property type="entry name" value="RADICAL SAM DOMAIN PROTEIN"/>
    <property type="match status" value="1"/>
</dbReference>
<evidence type="ECO:0000256" key="2">
    <source>
        <dbReference type="ARBA" id="ARBA00022723"/>
    </source>
</evidence>
<dbReference type="InterPro" id="IPR050377">
    <property type="entry name" value="Radical_SAM_PqqE_MftC-like"/>
</dbReference>
<dbReference type="PANTHER" id="PTHR11228:SF7">
    <property type="entry name" value="PQQA PEPTIDE CYCLASE"/>
    <property type="match status" value="1"/>
</dbReference>
<dbReference type="SFLD" id="SFLDS00029">
    <property type="entry name" value="Radical_SAM"/>
    <property type="match status" value="1"/>
</dbReference>
<dbReference type="EMBL" id="JBEGDG010000003">
    <property type="protein sequence ID" value="MEQ6354145.1"/>
    <property type="molecule type" value="Genomic_DNA"/>
</dbReference>
<reference evidence="6 7" key="1">
    <citation type="submission" date="2024-06" db="EMBL/GenBank/DDBJ databases">
        <title>Lysinibacillus zambalefons sp. nov., a Novel Firmicute Isolated from the Poon Bato Zambales Hyperalkaline Spring.</title>
        <authorList>
            <person name="Aja J.A."/>
            <person name="Lazaro J.E.H."/>
            <person name="Llorin L.D."/>
            <person name="Lim K.R."/>
            <person name="Teodosio J."/>
            <person name="Dalisay D.S."/>
        </authorList>
    </citation>
    <scope>NUCLEOTIDE SEQUENCE [LARGE SCALE GENOMIC DNA]</scope>
    <source>
        <strain evidence="6 7">M3</strain>
    </source>
</reference>
<dbReference type="Gene3D" id="3.20.20.70">
    <property type="entry name" value="Aldolase class I"/>
    <property type="match status" value="2"/>
</dbReference>
<dbReference type="PROSITE" id="PS51918">
    <property type="entry name" value="RADICAL_SAM"/>
    <property type="match status" value="1"/>
</dbReference>
<keyword evidence="4" id="KW-0411">Iron-sulfur</keyword>
<gene>
    <name evidence="6" type="ORF">ABNX05_05905</name>
</gene>
<evidence type="ECO:0000313" key="6">
    <source>
        <dbReference type="EMBL" id="MEQ6354145.1"/>
    </source>
</evidence>
<evidence type="ECO:0000256" key="1">
    <source>
        <dbReference type="ARBA" id="ARBA00022691"/>
    </source>
</evidence>
<organism evidence="6 7">
    <name type="scientific">Lysinibacillus zambalensis</name>
    <dbReference type="NCBI Taxonomy" id="3160866"/>
    <lineage>
        <taxon>Bacteria</taxon>
        <taxon>Bacillati</taxon>
        <taxon>Bacillota</taxon>
        <taxon>Bacilli</taxon>
        <taxon>Bacillales</taxon>
        <taxon>Bacillaceae</taxon>
        <taxon>Lysinibacillus</taxon>
    </lineage>
</organism>
<dbReference type="Pfam" id="PF04055">
    <property type="entry name" value="Radical_SAM"/>
    <property type="match status" value="1"/>
</dbReference>
<dbReference type="RefSeq" id="WP_349658895.1">
    <property type="nucleotide sequence ID" value="NZ_JBEGDG010000003.1"/>
</dbReference>
<dbReference type="SUPFAM" id="SSF102114">
    <property type="entry name" value="Radical SAM enzymes"/>
    <property type="match status" value="1"/>
</dbReference>
<evidence type="ECO:0000256" key="4">
    <source>
        <dbReference type="ARBA" id="ARBA00023014"/>
    </source>
</evidence>
<sequence length="404" mass="46242">MKLSNDLLVVNKNQDFLIYNSEFNKALIINKKTYETLFNNQNEQIDSTKLSFLSEGEVNILIKNGIIIKNQQEYEENKYIKILNKRDNNVGINVVYFHVTQRCNLKCSYCYNKNNLNKQDLLTTNEVKEILFNLAEIGVKVINFTGGEILLRRDIEQICEYAKSLNLHIEILSNGMLLNKRMGLLNYVDKFIISLDTLNEKNNLREGLNTSLLLSNLQNIPLEHKQKFSVRSVSSNNNENDWREVKVYAENVLGMNHILVPFIPNKVDEMAYTPDLNCFPLDNEDCTLNSSLCGASYKIIAIDSDGSIYPCQTLINPKYKIANIKETDWLKKLKNSTITAQFQNRTVLNIKGCETCSIKYLCGGGCSAISDNFFGDINVSNEVLCDFQKRIAMNKLENLLIKYA</sequence>
<evidence type="ECO:0000259" key="5">
    <source>
        <dbReference type="PROSITE" id="PS51918"/>
    </source>
</evidence>
<keyword evidence="3" id="KW-0408">Iron</keyword>
<keyword evidence="2" id="KW-0479">Metal-binding</keyword>
<dbReference type="SFLD" id="SFLDG01386">
    <property type="entry name" value="main_SPASM_domain-containing"/>
    <property type="match status" value="1"/>
</dbReference>
<comment type="caution">
    <text evidence="6">The sequence shown here is derived from an EMBL/GenBank/DDBJ whole genome shotgun (WGS) entry which is preliminary data.</text>
</comment>
<dbReference type="CDD" id="cd01335">
    <property type="entry name" value="Radical_SAM"/>
    <property type="match status" value="1"/>
</dbReference>
<dbReference type="InterPro" id="IPR023885">
    <property type="entry name" value="4Fe4S-binding_SPASM_dom"/>
</dbReference>
<feature type="domain" description="Radical SAM core" evidence="5">
    <location>
        <begin position="87"/>
        <end position="303"/>
    </location>
</feature>
<name>A0ABV1MNQ0_9BACI</name>
<dbReference type="InterPro" id="IPR013785">
    <property type="entry name" value="Aldolase_TIM"/>
</dbReference>
<protein>
    <submittedName>
        <fullName evidence="6">Radical SAM protein</fullName>
    </submittedName>
</protein>
<evidence type="ECO:0000313" key="7">
    <source>
        <dbReference type="Proteomes" id="UP001478862"/>
    </source>
</evidence>
<evidence type="ECO:0000256" key="3">
    <source>
        <dbReference type="ARBA" id="ARBA00023004"/>
    </source>
</evidence>
<dbReference type="Pfam" id="PF13186">
    <property type="entry name" value="SPASM"/>
    <property type="match status" value="1"/>
</dbReference>
<dbReference type="SFLD" id="SFLDG01067">
    <property type="entry name" value="SPASM/twitch_domain_containing"/>
    <property type="match status" value="1"/>
</dbReference>
<accession>A0ABV1MNQ0</accession>